<dbReference type="GO" id="GO:0016853">
    <property type="term" value="F:isomerase activity"/>
    <property type="evidence" value="ECO:0007669"/>
    <property type="project" value="UniProtKB-KW"/>
</dbReference>
<proteinExistence type="predicted"/>
<dbReference type="InterPro" id="IPR036237">
    <property type="entry name" value="Xyl_isomerase-like_sf"/>
</dbReference>
<reference evidence="2" key="1">
    <citation type="journal article" date="2021" name="PeerJ">
        <title>Extensive microbial diversity within the chicken gut microbiome revealed by metagenomics and culture.</title>
        <authorList>
            <person name="Gilroy R."/>
            <person name="Ravi A."/>
            <person name="Getino M."/>
            <person name="Pursley I."/>
            <person name="Horton D.L."/>
            <person name="Alikhan N.F."/>
            <person name="Baker D."/>
            <person name="Gharbi K."/>
            <person name="Hall N."/>
            <person name="Watson M."/>
            <person name="Adriaenssens E.M."/>
            <person name="Foster-Nyarko E."/>
            <person name="Jarju S."/>
            <person name="Secka A."/>
            <person name="Antonio M."/>
            <person name="Oren A."/>
            <person name="Chaudhuri R.R."/>
            <person name="La Ragione R."/>
            <person name="Hildebrand F."/>
            <person name="Pallen M.J."/>
        </authorList>
    </citation>
    <scope>NUCLEOTIDE SEQUENCE</scope>
    <source>
        <strain evidence="2">ChiSxjej3B15-24422</strain>
    </source>
</reference>
<name>A0A9D2C708_9FIRM</name>
<dbReference type="Gene3D" id="3.20.20.150">
    <property type="entry name" value="Divalent-metal-dependent TIM barrel enzymes"/>
    <property type="match status" value="1"/>
</dbReference>
<accession>A0A9D2C708</accession>
<dbReference type="InterPro" id="IPR013022">
    <property type="entry name" value="Xyl_isomerase-like_TIM-brl"/>
</dbReference>
<dbReference type="SUPFAM" id="SSF51658">
    <property type="entry name" value="Xylose isomerase-like"/>
    <property type="match status" value="1"/>
</dbReference>
<dbReference type="AlphaFoldDB" id="A0A9D2C708"/>
<comment type="caution">
    <text evidence="2">The sequence shown here is derived from an EMBL/GenBank/DDBJ whole genome shotgun (WGS) entry which is preliminary data.</text>
</comment>
<feature type="domain" description="Xylose isomerase-like TIM barrel" evidence="1">
    <location>
        <begin position="40"/>
        <end position="268"/>
    </location>
</feature>
<organism evidence="2 3">
    <name type="scientific">Candidatus Eisenbergiella pullistercoris</name>
    <dbReference type="NCBI Taxonomy" id="2838555"/>
    <lineage>
        <taxon>Bacteria</taxon>
        <taxon>Bacillati</taxon>
        <taxon>Bacillota</taxon>
        <taxon>Clostridia</taxon>
        <taxon>Lachnospirales</taxon>
        <taxon>Lachnospiraceae</taxon>
        <taxon>Eisenbergiella</taxon>
    </lineage>
</organism>
<protein>
    <submittedName>
        <fullName evidence="2">Sugar phosphate isomerase/epimerase</fullName>
    </submittedName>
</protein>
<dbReference type="Pfam" id="PF01261">
    <property type="entry name" value="AP_endonuc_2"/>
    <property type="match status" value="1"/>
</dbReference>
<dbReference type="Proteomes" id="UP000824007">
    <property type="component" value="Unassembled WGS sequence"/>
</dbReference>
<evidence type="ECO:0000313" key="2">
    <source>
        <dbReference type="EMBL" id="HIY59966.1"/>
    </source>
</evidence>
<dbReference type="InterPro" id="IPR050312">
    <property type="entry name" value="IolE/XylAMocC-like"/>
</dbReference>
<dbReference type="PANTHER" id="PTHR12110">
    <property type="entry name" value="HYDROXYPYRUVATE ISOMERASE"/>
    <property type="match status" value="1"/>
</dbReference>
<reference evidence="2" key="2">
    <citation type="submission" date="2021-04" db="EMBL/GenBank/DDBJ databases">
        <authorList>
            <person name="Gilroy R."/>
        </authorList>
    </citation>
    <scope>NUCLEOTIDE SEQUENCE</scope>
    <source>
        <strain evidence="2">ChiSxjej3B15-24422</strain>
    </source>
</reference>
<gene>
    <name evidence="2" type="ORF">H9831_04695</name>
</gene>
<dbReference type="EMBL" id="DXDD01000061">
    <property type="protein sequence ID" value="HIY59966.1"/>
    <property type="molecule type" value="Genomic_DNA"/>
</dbReference>
<evidence type="ECO:0000259" key="1">
    <source>
        <dbReference type="Pfam" id="PF01261"/>
    </source>
</evidence>
<sequence length="269" mass="31264">MRLGINDNLGHKNPEEWIALIRKYRVRAAVAPMTKDEPEELKREYLRLAEEEDIIIGEVGIWKNVMASDEAERKAAVAYAKEQLAFADEIGARCCVNVSGAAGEVWDGYYEENYSQETYEKIIDTTRDIIDSVKPRRTFFTLEPMYWMHPDSPDDYLKMLKDIDRESFAVHMDYANMITSFSRYHHCDAFIRECFHKLGPYVKSVHAKDVVFEQRPTVCIREALPGTGKVNFKQVMQLADEIDRDMPVFAEHLSSLEEYEKALRYLQSL</sequence>
<dbReference type="PANTHER" id="PTHR12110:SF21">
    <property type="entry name" value="XYLOSE ISOMERASE-LIKE TIM BARREL DOMAIN-CONTAINING PROTEIN"/>
    <property type="match status" value="1"/>
</dbReference>
<evidence type="ECO:0000313" key="3">
    <source>
        <dbReference type="Proteomes" id="UP000824007"/>
    </source>
</evidence>
<keyword evidence="2" id="KW-0413">Isomerase</keyword>